<dbReference type="Proteomes" id="UP000789920">
    <property type="component" value="Unassembled WGS sequence"/>
</dbReference>
<proteinExistence type="predicted"/>
<gene>
    <name evidence="1" type="ORF">RPERSI_LOCUS28662</name>
</gene>
<comment type="caution">
    <text evidence="1">The sequence shown here is derived from an EMBL/GenBank/DDBJ whole genome shotgun (WGS) entry which is preliminary data.</text>
</comment>
<organism evidence="1 2">
    <name type="scientific">Racocetra persica</name>
    <dbReference type="NCBI Taxonomy" id="160502"/>
    <lineage>
        <taxon>Eukaryota</taxon>
        <taxon>Fungi</taxon>
        <taxon>Fungi incertae sedis</taxon>
        <taxon>Mucoromycota</taxon>
        <taxon>Glomeromycotina</taxon>
        <taxon>Glomeromycetes</taxon>
        <taxon>Diversisporales</taxon>
        <taxon>Gigasporaceae</taxon>
        <taxon>Racocetra</taxon>
    </lineage>
</organism>
<evidence type="ECO:0000313" key="1">
    <source>
        <dbReference type="EMBL" id="CAG8832984.1"/>
    </source>
</evidence>
<accession>A0ACA9SBQ8</accession>
<feature type="non-terminal residue" evidence="1">
    <location>
        <position position="85"/>
    </location>
</feature>
<keyword evidence="2" id="KW-1185">Reference proteome</keyword>
<protein>
    <submittedName>
        <fullName evidence="1">26300_t:CDS:1</fullName>
    </submittedName>
</protein>
<dbReference type="EMBL" id="CAJVQC010105249">
    <property type="protein sequence ID" value="CAG8832984.1"/>
    <property type="molecule type" value="Genomic_DNA"/>
</dbReference>
<reference evidence="1" key="1">
    <citation type="submission" date="2021-06" db="EMBL/GenBank/DDBJ databases">
        <authorList>
            <person name="Kallberg Y."/>
            <person name="Tangrot J."/>
            <person name="Rosling A."/>
        </authorList>
    </citation>
    <scope>NUCLEOTIDE SEQUENCE</scope>
    <source>
        <strain evidence="1">MA461A</strain>
    </source>
</reference>
<sequence>HLRDFSSIYEDLEAGIERDARRMVISTIPRQDLNNARDLNNRIILSQPKKSQTEIPKRSCDKRQRNVDLSRARRELKAEDPLPDG</sequence>
<evidence type="ECO:0000313" key="2">
    <source>
        <dbReference type="Proteomes" id="UP000789920"/>
    </source>
</evidence>
<name>A0ACA9SBQ8_9GLOM</name>
<feature type="non-terminal residue" evidence="1">
    <location>
        <position position="1"/>
    </location>
</feature>